<accession>I1XIP7</accession>
<dbReference type="RefSeq" id="WP_014706639.1">
    <property type="nucleotide sequence ID" value="NC_017857.3"/>
</dbReference>
<sequence>MRLGIDIHTVGARQTGNETYIRNLIKAMLASDEGQHEYFLYQTKEVALPEWMSKATIRKVTPHNPLLRIPFGFPLALKKDQIDVALFQYVVPPVMPCPVVTMVHDISFEYFPEFFNPLSRKRMQLLIPFSARKSAHVLTVSEFSKRQIIEKYRIPEDKISVTYNGVSDIFRHVTDALWLSHVLQKFGLDQPFILAVGNLQPRKNIERLVRVYAQLRKKDLIQHDLVLVGQMHWQGHAILNEIQKHGIEKHVKTTGYVNDTELVALYNRADVFVYPSLYEGFGLPIIESMACGTPVITSNVSSIPEVAGEAALLIDPASDQELSDSLVRLVTETKLQDELIQLGFLQAKRFDWKITSEQTVSILQKAG</sequence>
<keyword evidence="1 4" id="KW-0808">Transferase</keyword>
<dbReference type="eggNOG" id="COG0438">
    <property type="taxonomic scope" value="Bacteria"/>
</dbReference>
<feature type="domain" description="Glycosyltransferase subfamily 4-like N-terminal" evidence="3">
    <location>
        <begin position="16"/>
        <end position="166"/>
    </location>
</feature>
<gene>
    <name evidence="4" type="ordered locus">Q7A_1436</name>
</gene>
<dbReference type="GO" id="GO:0016757">
    <property type="term" value="F:glycosyltransferase activity"/>
    <property type="evidence" value="ECO:0007669"/>
    <property type="project" value="InterPro"/>
</dbReference>
<proteinExistence type="predicted"/>
<dbReference type="SUPFAM" id="SSF53756">
    <property type="entry name" value="UDP-Glycosyltransferase/glycogen phosphorylase"/>
    <property type="match status" value="1"/>
</dbReference>
<keyword evidence="5" id="KW-1185">Reference proteome</keyword>
<evidence type="ECO:0000259" key="2">
    <source>
        <dbReference type="Pfam" id="PF00534"/>
    </source>
</evidence>
<dbReference type="EMBL" id="CP003390">
    <property type="protein sequence ID" value="AFI84266.1"/>
    <property type="molecule type" value="Genomic_DNA"/>
</dbReference>
<evidence type="ECO:0000313" key="4">
    <source>
        <dbReference type="EMBL" id="AFI84266.1"/>
    </source>
</evidence>
<dbReference type="PANTHER" id="PTHR46401:SF2">
    <property type="entry name" value="GLYCOSYLTRANSFERASE WBBK-RELATED"/>
    <property type="match status" value="1"/>
</dbReference>
<organism evidence="4 5">
    <name type="scientific">Methylophaga nitratireducenticrescens</name>
    <dbReference type="NCBI Taxonomy" id="754476"/>
    <lineage>
        <taxon>Bacteria</taxon>
        <taxon>Pseudomonadati</taxon>
        <taxon>Pseudomonadota</taxon>
        <taxon>Gammaproteobacteria</taxon>
        <taxon>Thiotrichales</taxon>
        <taxon>Piscirickettsiaceae</taxon>
        <taxon>Methylophaga</taxon>
    </lineage>
</organism>
<dbReference type="Gene3D" id="3.40.50.2000">
    <property type="entry name" value="Glycogen Phosphorylase B"/>
    <property type="match status" value="2"/>
</dbReference>
<dbReference type="HOGENOM" id="CLU_009583_27_6_6"/>
<evidence type="ECO:0000313" key="5">
    <source>
        <dbReference type="Proteomes" id="UP000009144"/>
    </source>
</evidence>
<dbReference type="InterPro" id="IPR028098">
    <property type="entry name" value="Glyco_trans_4-like_N"/>
</dbReference>
<reference evidence="4 5" key="1">
    <citation type="journal article" date="2012" name="J. Bacteriol.">
        <title>Complete genome sequences of Methylophaga sp. strain JAM1 and Methylophaga sp. strain JAM7.</title>
        <authorList>
            <person name="Villeneuve C."/>
            <person name="Martineau C."/>
            <person name="Mauffrey F."/>
            <person name="Villemur R."/>
        </authorList>
    </citation>
    <scope>NUCLEOTIDE SEQUENCE [LARGE SCALE GENOMIC DNA]</scope>
    <source>
        <strain evidence="4 5">JAM1</strain>
    </source>
</reference>
<dbReference type="Pfam" id="PF13439">
    <property type="entry name" value="Glyco_transf_4"/>
    <property type="match status" value="1"/>
</dbReference>
<name>I1XIP7_METNJ</name>
<feature type="domain" description="Glycosyl transferase family 1" evidence="2">
    <location>
        <begin position="188"/>
        <end position="341"/>
    </location>
</feature>
<dbReference type="GO" id="GO:0009103">
    <property type="term" value="P:lipopolysaccharide biosynthetic process"/>
    <property type="evidence" value="ECO:0007669"/>
    <property type="project" value="TreeGrafter"/>
</dbReference>
<dbReference type="OrthoDB" id="9801609at2"/>
<dbReference type="PANTHER" id="PTHR46401">
    <property type="entry name" value="GLYCOSYLTRANSFERASE WBBK-RELATED"/>
    <property type="match status" value="1"/>
</dbReference>
<evidence type="ECO:0000256" key="1">
    <source>
        <dbReference type="ARBA" id="ARBA00022679"/>
    </source>
</evidence>
<dbReference type="PATRIC" id="fig|754476.3.peg.1420"/>
<dbReference type="InterPro" id="IPR001296">
    <property type="entry name" value="Glyco_trans_1"/>
</dbReference>
<dbReference type="FunFam" id="3.40.50.2000:FF:000119">
    <property type="entry name" value="Glycosyl transferase group 1"/>
    <property type="match status" value="1"/>
</dbReference>
<dbReference type="Proteomes" id="UP000009144">
    <property type="component" value="Chromosome"/>
</dbReference>
<evidence type="ECO:0000259" key="3">
    <source>
        <dbReference type="Pfam" id="PF13439"/>
    </source>
</evidence>
<dbReference type="Pfam" id="PF00534">
    <property type="entry name" value="Glycos_transf_1"/>
    <property type="match status" value="1"/>
</dbReference>
<protein>
    <submittedName>
        <fullName evidence="4">Glycosyl transferase</fullName>
    </submittedName>
</protein>
<dbReference type="AlphaFoldDB" id="I1XIP7"/>
<reference evidence="4 5" key="2">
    <citation type="journal article" date="2013" name="Int. J. Syst. Evol. Microbiol.">
        <title>Methylophaga nitratireducenticrescens sp. nov. and Methylophaga frappieri sp. nov., isolated from the biofilm of the methanol-fed denitrification system treating the seawater at the Montreal Biodome.</title>
        <authorList>
            <person name="Villeneuve C."/>
            <person name="Martineau C."/>
            <person name="Mauffrey F."/>
            <person name="Villemur R."/>
        </authorList>
    </citation>
    <scope>NUCLEOTIDE SEQUENCE [LARGE SCALE GENOMIC DNA]</scope>
    <source>
        <strain evidence="4 5">JAM1</strain>
    </source>
</reference>
<dbReference type="KEGG" id="mej:Q7A_1436"/>
<dbReference type="CDD" id="cd03809">
    <property type="entry name" value="GT4_MtfB-like"/>
    <property type="match status" value="1"/>
</dbReference>
<dbReference type="STRING" id="754476.Q7A_1436"/>